<feature type="domain" description="HTH lysR-type" evidence="5">
    <location>
        <begin position="4"/>
        <end position="61"/>
    </location>
</feature>
<evidence type="ECO:0000313" key="7">
    <source>
        <dbReference type="Proteomes" id="UP000831684"/>
    </source>
</evidence>
<dbReference type="SUPFAM" id="SSF53850">
    <property type="entry name" value="Periplasmic binding protein-like II"/>
    <property type="match status" value="1"/>
</dbReference>
<gene>
    <name evidence="6" type="ORF">K9D25_21765</name>
</gene>
<keyword evidence="6" id="KW-0614">Plasmid</keyword>
<proteinExistence type="inferred from homology"/>
<dbReference type="Pfam" id="PF03466">
    <property type="entry name" value="LysR_substrate"/>
    <property type="match status" value="1"/>
</dbReference>
<dbReference type="FunFam" id="1.10.10.10:FF:000001">
    <property type="entry name" value="LysR family transcriptional regulator"/>
    <property type="match status" value="1"/>
</dbReference>
<dbReference type="GO" id="GO:0006351">
    <property type="term" value="P:DNA-templated transcription"/>
    <property type="evidence" value="ECO:0007669"/>
    <property type="project" value="TreeGrafter"/>
</dbReference>
<evidence type="ECO:0000256" key="4">
    <source>
        <dbReference type="ARBA" id="ARBA00023163"/>
    </source>
</evidence>
<reference evidence="6" key="1">
    <citation type="submission" date="2021-09" db="EMBL/GenBank/DDBJ databases">
        <title>Network and meta-omics reveal the key degrader and cooperation patterns in an efficient 1,4-dioxane-degrading microbial community.</title>
        <authorList>
            <person name="Dai C."/>
        </authorList>
    </citation>
    <scope>NUCLEOTIDE SEQUENCE</scope>
    <source>
        <strain evidence="6">ZM13</strain>
        <plasmid evidence="6">pA</plasmid>
    </source>
</reference>
<dbReference type="Gene3D" id="3.40.190.290">
    <property type="match status" value="1"/>
</dbReference>
<dbReference type="GO" id="GO:0003700">
    <property type="term" value="F:DNA-binding transcription factor activity"/>
    <property type="evidence" value="ECO:0007669"/>
    <property type="project" value="InterPro"/>
</dbReference>
<dbReference type="GO" id="GO:0043565">
    <property type="term" value="F:sequence-specific DNA binding"/>
    <property type="evidence" value="ECO:0007669"/>
    <property type="project" value="TreeGrafter"/>
</dbReference>
<dbReference type="CDD" id="cd08474">
    <property type="entry name" value="PBP2_CrgA_like_5"/>
    <property type="match status" value="1"/>
</dbReference>
<evidence type="ECO:0000256" key="1">
    <source>
        <dbReference type="ARBA" id="ARBA00009437"/>
    </source>
</evidence>
<dbReference type="RefSeq" id="WP_244450959.1">
    <property type="nucleotide sequence ID" value="NZ_CP083240.1"/>
</dbReference>
<dbReference type="PRINTS" id="PR00039">
    <property type="entry name" value="HTHLYSR"/>
</dbReference>
<protein>
    <submittedName>
        <fullName evidence="6">LysR family transcriptional regulator</fullName>
    </submittedName>
</protein>
<dbReference type="InterPro" id="IPR036388">
    <property type="entry name" value="WH-like_DNA-bd_sf"/>
</dbReference>
<dbReference type="EMBL" id="CP083240">
    <property type="protein sequence ID" value="UOK73279.1"/>
    <property type="molecule type" value="Genomic_DNA"/>
</dbReference>
<geneLocation type="plasmid" evidence="6 7">
    <name>pA</name>
</geneLocation>
<dbReference type="KEGG" id="apol:K9D25_21765"/>
<dbReference type="InterPro" id="IPR036390">
    <property type="entry name" value="WH_DNA-bd_sf"/>
</dbReference>
<dbReference type="AlphaFoldDB" id="A0A9E7A9I2"/>
<name>A0A9E7A9I2_9HYPH</name>
<keyword evidence="3" id="KW-0238">DNA-binding</keyword>
<dbReference type="Pfam" id="PF00126">
    <property type="entry name" value="HTH_1"/>
    <property type="match status" value="1"/>
</dbReference>
<sequence length="297" mass="32588">MQRDDLGDLQAFLVVAEESSFTRAAAKLGVSQPALSYTIRQLEARLGVRLLARTTRSVAPTEAGDRLLQTIGPHFEGIIAGMNALGEYRVKPAGTIRLTADEHAVRSIIAPALERILPAYPDIKVEITIDYGLTDIVAQRIDAGIRLGEHVAKDMIAVPVGPEMRMVVVGAPSYFDTRPGPLKPQDLITHNCINIRLPTYGGLYAWEFEKDGRELKVRVDGQLVYNSSGPMLDAVLSGLGLAFLPEDRAAPFIADGRLIQVLADWCSPFPGYHLYYPSRREPSSAFSVLVEAMRYRG</sequence>
<comment type="similarity">
    <text evidence="1">Belongs to the LysR transcriptional regulatory family.</text>
</comment>
<dbReference type="InterPro" id="IPR058163">
    <property type="entry name" value="LysR-type_TF_proteobact-type"/>
</dbReference>
<keyword evidence="4" id="KW-0804">Transcription</keyword>
<dbReference type="PROSITE" id="PS50931">
    <property type="entry name" value="HTH_LYSR"/>
    <property type="match status" value="1"/>
</dbReference>
<evidence type="ECO:0000256" key="2">
    <source>
        <dbReference type="ARBA" id="ARBA00023015"/>
    </source>
</evidence>
<evidence type="ECO:0000313" key="6">
    <source>
        <dbReference type="EMBL" id="UOK73279.1"/>
    </source>
</evidence>
<evidence type="ECO:0000259" key="5">
    <source>
        <dbReference type="PROSITE" id="PS50931"/>
    </source>
</evidence>
<dbReference type="InterPro" id="IPR000847">
    <property type="entry name" value="LysR_HTH_N"/>
</dbReference>
<dbReference type="PANTHER" id="PTHR30537:SF1">
    <property type="entry name" value="HTH-TYPE TRANSCRIPTIONAL REGULATOR PGRR"/>
    <property type="match status" value="1"/>
</dbReference>
<organism evidence="6 7">
    <name type="scientific">Ancylobacter polymorphus</name>
    <dbReference type="NCBI Taxonomy" id="223390"/>
    <lineage>
        <taxon>Bacteria</taxon>
        <taxon>Pseudomonadati</taxon>
        <taxon>Pseudomonadota</taxon>
        <taxon>Alphaproteobacteria</taxon>
        <taxon>Hyphomicrobiales</taxon>
        <taxon>Xanthobacteraceae</taxon>
        <taxon>Ancylobacter</taxon>
    </lineage>
</organism>
<evidence type="ECO:0000256" key="3">
    <source>
        <dbReference type="ARBA" id="ARBA00023125"/>
    </source>
</evidence>
<dbReference type="FunFam" id="3.40.190.290:FF:000012">
    <property type="entry name" value="Transcriptional regulator, LysR family"/>
    <property type="match status" value="1"/>
</dbReference>
<dbReference type="PANTHER" id="PTHR30537">
    <property type="entry name" value="HTH-TYPE TRANSCRIPTIONAL REGULATOR"/>
    <property type="match status" value="1"/>
</dbReference>
<dbReference type="SUPFAM" id="SSF46785">
    <property type="entry name" value="Winged helix' DNA-binding domain"/>
    <property type="match status" value="1"/>
</dbReference>
<dbReference type="InterPro" id="IPR005119">
    <property type="entry name" value="LysR_subst-bd"/>
</dbReference>
<keyword evidence="2" id="KW-0805">Transcription regulation</keyword>
<dbReference type="Gene3D" id="1.10.10.10">
    <property type="entry name" value="Winged helix-like DNA-binding domain superfamily/Winged helix DNA-binding domain"/>
    <property type="match status" value="1"/>
</dbReference>
<dbReference type="Proteomes" id="UP000831684">
    <property type="component" value="Plasmid pA"/>
</dbReference>
<accession>A0A9E7A9I2</accession>